<evidence type="ECO:0000256" key="1">
    <source>
        <dbReference type="SAM" id="MobiDB-lite"/>
    </source>
</evidence>
<evidence type="ECO:0000313" key="2">
    <source>
        <dbReference type="EMBL" id="REH47316.1"/>
    </source>
</evidence>
<dbReference type="Proteomes" id="UP000256269">
    <property type="component" value="Unassembled WGS sequence"/>
</dbReference>
<dbReference type="EMBL" id="QUNO01000006">
    <property type="protein sequence ID" value="REH47316.1"/>
    <property type="molecule type" value="Genomic_DNA"/>
</dbReference>
<organism evidence="2 3">
    <name type="scientific">Kutzneria buriramensis</name>
    <dbReference type="NCBI Taxonomy" id="1045776"/>
    <lineage>
        <taxon>Bacteria</taxon>
        <taxon>Bacillati</taxon>
        <taxon>Actinomycetota</taxon>
        <taxon>Actinomycetes</taxon>
        <taxon>Pseudonocardiales</taxon>
        <taxon>Pseudonocardiaceae</taxon>
        <taxon>Kutzneria</taxon>
    </lineage>
</organism>
<dbReference type="RefSeq" id="WP_116175919.1">
    <property type="nucleotide sequence ID" value="NZ_CP144375.1"/>
</dbReference>
<accession>A0A3E0HM69</accession>
<feature type="region of interest" description="Disordered" evidence="1">
    <location>
        <begin position="160"/>
        <end position="180"/>
    </location>
</feature>
<gene>
    <name evidence="2" type="ORF">BCF44_106481</name>
</gene>
<proteinExistence type="predicted"/>
<name>A0A3E0HM69_9PSEU</name>
<reference evidence="2 3" key="1">
    <citation type="submission" date="2018-08" db="EMBL/GenBank/DDBJ databases">
        <title>Genomic Encyclopedia of Archaeal and Bacterial Type Strains, Phase II (KMG-II): from individual species to whole genera.</title>
        <authorList>
            <person name="Goeker M."/>
        </authorList>
    </citation>
    <scope>NUCLEOTIDE SEQUENCE [LARGE SCALE GENOMIC DNA]</scope>
    <source>
        <strain evidence="2 3">DSM 45791</strain>
    </source>
</reference>
<feature type="region of interest" description="Disordered" evidence="1">
    <location>
        <begin position="36"/>
        <end position="57"/>
    </location>
</feature>
<comment type="caution">
    <text evidence="2">The sequence shown here is derived from an EMBL/GenBank/DDBJ whole genome shotgun (WGS) entry which is preliminary data.</text>
</comment>
<protein>
    <submittedName>
        <fullName evidence="2">Uncharacterized protein</fullName>
    </submittedName>
</protein>
<dbReference type="AlphaFoldDB" id="A0A3E0HM69"/>
<sequence length="180" mass="18899">MPAQEDAQREAARRRGAQVLLDLAVRAGLTDQEGRTGLAEISRRSVEASPSPDGGITGQTVRNLLSGSNEARTQSVELFIAACLLRQQDNPQLASEIGSASYWRARFNDALGRAGSTTAGMVRVGRPPRLADAFVQRPDLGLIAAAVVAGQSAVLTQAGPENGEIRAPQTQERVLSGLGA</sequence>
<keyword evidence="3" id="KW-1185">Reference proteome</keyword>
<evidence type="ECO:0000313" key="3">
    <source>
        <dbReference type="Proteomes" id="UP000256269"/>
    </source>
</evidence>